<gene>
    <name evidence="2" type="ORF">KCH_22720</name>
</gene>
<comment type="caution">
    <text evidence="2">The sequence shown here is derived from an EMBL/GenBank/DDBJ whole genome shotgun (WGS) entry which is preliminary data.</text>
</comment>
<feature type="compositionally biased region" description="Pro residues" evidence="1">
    <location>
        <begin position="1"/>
        <end position="12"/>
    </location>
</feature>
<sequence>MPHPPPRSPAPSGPRRGVARTARRLRPDPLSVRSSSARLVPREEPCSPYAHNCPAASEPR</sequence>
<dbReference type="Proteomes" id="UP000027178">
    <property type="component" value="Unassembled WGS sequence"/>
</dbReference>
<accession>A0A066Z8F3</accession>
<evidence type="ECO:0000313" key="3">
    <source>
        <dbReference type="Proteomes" id="UP000027178"/>
    </source>
</evidence>
<organism evidence="2 3">
    <name type="scientific">Kitasatospora cheerisanensis KCTC 2395</name>
    <dbReference type="NCBI Taxonomy" id="1348663"/>
    <lineage>
        <taxon>Bacteria</taxon>
        <taxon>Bacillati</taxon>
        <taxon>Actinomycetota</taxon>
        <taxon>Actinomycetes</taxon>
        <taxon>Kitasatosporales</taxon>
        <taxon>Streptomycetaceae</taxon>
        <taxon>Kitasatospora</taxon>
    </lineage>
</organism>
<protein>
    <submittedName>
        <fullName evidence="2">Uncharacterized protein</fullName>
    </submittedName>
</protein>
<feature type="region of interest" description="Disordered" evidence="1">
    <location>
        <begin position="1"/>
        <end position="60"/>
    </location>
</feature>
<dbReference type="PATRIC" id="fig|1348663.4.peg.2200"/>
<dbReference type="HOGENOM" id="CLU_2935415_0_0_11"/>
<dbReference type="AlphaFoldDB" id="A0A066Z8F3"/>
<dbReference type="EMBL" id="JNBY01000073">
    <property type="protein sequence ID" value="KDN86455.1"/>
    <property type="molecule type" value="Genomic_DNA"/>
</dbReference>
<proteinExistence type="predicted"/>
<reference evidence="2 3" key="1">
    <citation type="submission" date="2014-05" db="EMBL/GenBank/DDBJ databases">
        <title>Draft Genome Sequence of Kitasatospora cheerisanensis KCTC 2395.</title>
        <authorList>
            <person name="Nam D.H."/>
        </authorList>
    </citation>
    <scope>NUCLEOTIDE SEQUENCE [LARGE SCALE GENOMIC DNA]</scope>
    <source>
        <strain evidence="2 3">KCTC 2395</strain>
    </source>
</reference>
<evidence type="ECO:0000313" key="2">
    <source>
        <dbReference type="EMBL" id="KDN86455.1"/>
    </source>
</evidence>
<name>A0A066Z8F3_9ACTN</name>
<keyword evidence="3" id="KW-1185">Reference proteome</keyword>
<evidence type="ECO:0000256" key="1">
    <source>
        <dbReference type="SAM" id="MobiDB-lite"/>
    </source>
</evidence>